<reference evidence="11" key="1">
    <citation type="submission" date="2016-06" db="EMBL/GenBank/DDBJ databases">
        <authorList>
            <person name="Sutton G."/>
            <person name="Brinkac L."/>
            <person name="Sanka R."/>
            <person name="Adams M."/>
            <person name="Lau E."/>
            <person name="Sam S."/>
            <person name="Sreng N."/>
            <person name="Him V."/>
            <person name="Kerleguer A."/>
            <person name="Cheng S."/>
        </authorList>
    </citation>
    <scope>NUCLEOTIDE SEQUENCE [LARGE SCALE GENOMIC DNA]</scope>
    <source>
        <strain evidence="11">E861</strain>
    </source>
</reference>
<evidence type="ECO:0000313" key="10">
    <source>
        <dbReference type="EMBL" id="OBI47094.1"/>
    </source>
</evidence>
<evidence type="ECO:0000313" key="11">
    <source>
        <dbReference type="Proteomes" id="UP000093592"/>
    </source>
</evidence>
<dbReference type="InterPro" id="IPR026669">
    <property type="entry name" value="Arsenite_MeTrfase-like"/>
</dbReference>
<comment type="catalytic activity">
    <reaction evidence="6">
        <text>arsenic triglutathione + [thioredoxin]-dithiol + S-adenosyl-L-methionine + 2 H2O = methylarsonous acid + [thioredoxin]-disulfide + 3 glutathione + S-adenosyl-L-homocysteine + H(+)</text>
        <dbReference type="Rhea" id="RHEA:69460"/>
        <dbReference type="Rhea" id="RHEA-COMP:10698"/>
        <dbReference type="Rhea" id="RHEA-COMP:10700"/>
        <dbReference type="ChEBI" id="CHEBI:15377"/>
        <dbReference type="ChEBI" id="CHEBI:15378"/>
        <dbReference type="ChEBI" id="CHEBI:17826"/>
        <dbReference type="ChEBI" id="CHEBI:29950"/>
        <dbReference type="ChEBI" id="CHEBI:50058"/>
        <dbReference type="ChEBI" id="CHEBI:57856"/>
        <dbReference type="ChEBI" id="CHEBI:57925"/>
        <dbReference type="ChEBI" id="CHEBI:59789"/>
        <dbReference type="ChEBI" id="CHEBI:183640"/>
        <dbReference type="EC" id="2.1.1.137"/>
    </reaction>
</comment>
<evidence type="ECO:0000256" key="1">
    <source>
        <dbReference type="ARBA" id="ARBA00022679"/>
    </source>
</evidence>
<dbReference type="SUPFAM" id="SSF53335">
    <property type="entry name" value="S-adenosyl-L-methionine-dependent methyltransferases"/>
    <property type="match status" value="1"/>
</dbReference>
<comment type="catalytic activity">
    <reaction evidence="7">
        <text>arsenic triglutathione + 2 [thioredoxin]-dithiol + 2 S-adenosyl-L-methionine + H2O = dimethylarsinous acid + 2 [thioredoxin]-disulfide + 3 glutathione + 2 S-adenosyl-L-homocysteine + 2 H(+)</text>
        <dbReference type="Rhea" id="RHEA:69464"/>
        <dbReference type="Rhea" id="RHEA-COMP:10698"/>
        <dbReference type="Rhea" id="RHEA-COMP:10700"/>
        <dbReference type="ChEBI" id="CHEBI:15377"/>
        <dbReference type="ChEBI" id="CHEBI:15378"/>
        <dbReference type="ChEBI" id="CHEBI:23808"/>
        <dbReference type="ChEBI" id="CHEBI:29950"/>
        <dbReference type="ChEBI" id="CHEBI:50058"/>
        <dbReference type="ChEBI" id="CHEBI:57856"/>
        <dbReference type="ChEBI" id="CHEBI:57925"/>
        <dbReference type="ChEBI" id="CHEBI:59789"/>
        <dbReference type="ChEBI" id="CHEBI:183640"/>
        <dbReference type="EC" id="2.1.1.137"/>
    </reaction>
</comment>
<dbReference type="Gene3D" id="3.40.50.150">
    <property type="entry name" value="Vaccinia Virus protein VP39"/>
    <property type="match status" value="1"/>
</dbReference>
<dbReference type="InterPro" id="IPR025714">
    <property type="entry name" value="Methyltranfer_dom"/>
</dbReference>
<keyword evidence="1 10" id="KW-0808">Transferase</keyword>
<dbReference type="GO" id="GO:0032259">
    <property type="term" value="P:methylation"/>
    <property type="evidence" value="ECO:0007669"/>
    <property type="project" value="UniProtKB-KW"/>
</dbReference>
<dbReference type="EMBL" id="LZKJ01000095">
    <property type="protein sequence ID" value="OBI47094.1"/>
    <property type="molecule type" value="Genomic_DNA"/>
</dbReference>
<dbReference type="EC" id="2.1.1.137" evidence="4"/>
<evidence type="ECO:0000256" key="4">
    <source>
        <dbReference type="ARBA" id="ARBA00034521"/>
    </source>
</evidence>
<evidence type="ECO:0000256" key="2">
    <source>
        <dbReference type="ARBA" id="ARBA00022691"/>
    </source>
</evidence>
<dbReference type="Proteomes" id="UP000093592">
    <property type="component" value="Unassembled WGS sequence"/>
</dbReference>
<sequence length="263" mass="26951">MATDGAELREQVRERYAAAATAVSTGATNNDVLTAESCCASGGSADLNDTFGAGLYSAGEHSELPAEVVAASLGCGNPTAVAELHQGERVLDLGSGGGIDVLLSAQRVGPDGFAYGVDMTDEMLALAEANKAKAGVTNVEFRKGTIEDIPLPDAAVDVVISNCVINLSVDKAAVLAEMFRVLVSGGRIGISDVVAEDHLTRPERAERGSYFGCIAGALSKQEYLDGLAAAGFTDASVTFTHQVADGMHAAIIRATKSVKSSGE</sequence>
<accession>A0A1A2Z8Z3</accession>
<dbReference type="GO" id="GO:0030791">
    <property type="term" value="F:arsenite methyltransferase activity"/>
    <property type="evidence" value="ECO:0007669"/>
    <property type="project" value="UniProtKB-EC"/>
</dbReference>
<dbReference type="Pfam" id="PF13847">
    <property type="entry name" value="Methyltransf_31"/>
    <property type="match status" value="1"/>
</dbReference>
<evidence type="ECO:0000256" key="8">
    <source>
        <dbReference type="ARBA" id="ARBA00048428"/>
    </source>
</evidence>
<keyword evidence="2" id="KW-0949">S-adenosyl-L-methionine</keyword>
<dbReference type="PANTHER" id="PTHR43675">
    <property type="entry name" value="ARSENITE METHYLTRANSFERASE"/>
    <property type="match status" value="1"/>
</dbReference>
<evidence type="ECO:0000259" key="9">
    <source>
        <dbReference type="Pfam" id="PF13847"/>
    </source>
</evidence>
<organism evidence="10 11">
    <name type="scientific">Mycobacterium kyorinense</name>
    <dbReference type="NCBI Taxonomy" id="487514"/>
    <lineage>
        <taxon>Bacteria</taxon>
        <taxon>Bacillati</taxon>
        <taxon>Actinomycetota</taxon>
        <taxon>Actinomycetes</taxon>
        <taxon>Mycobacteriales</taxon>
        <taxon>Mycobacteriaceae</taxon>
        <taxon>Mycobacterium</taxon>
    </lineage>
</organism>
<dbReference type="OrthoDB" id="9808140at2"/>
<comment type="catalytic activity">
    <reaction evidence="8">
        <text>arsenic triglutathione + 3 [thioredoxin]-dithiol + 3 S-adenosyl-L-methionine = trimethylarsine + 3 [thioredoxin]-disulfide + 3 glutathione + 3 S-adenosyl-L-homocysteine + 3 H(+)</text>
        <dbReference type="Rhea" id="RHEA:69432"/>
        <dbReference type="Rhea" id="RHEA-COMP:10698"/>
        <dbReference type="Rhea" id="RHEA-COMP:10700"/>
        <dbReference type="ChEBI" id="CHEBI:15378"/>
        <dbReference type="ChEBI" id="CHEBI:27130"/>
        <dbReference type="ChEBI" id="CHEBI:29950"/>
        <dbReference type="ChEBI" id="CHEBI:50058"/>
        <dbReference type="ChEBI" id="CHEBI:57856"/>
        <dbReference type="ChEBI" id="CHEBI:57925"/>
        <dbReference type="ChEBI" id="CHEBI:59789"/>
        <dbReference type="ChEBI" id="CHEBI:183640"/>
        <dbReference type="EC" id="2.1.1.137"/>
    </reaction>
</comment>
<evidence type="ECO:0000256" key="7">
    <source>
        <dbReference type="ARBA" id="ARBA00047943"/>
    </source>
</evidence>
<proteinExistence type="inferred from homology"/>
<feature type="domain" description="Methyltransferase" evidence="9">
    <location>
        <begin position="85"/>
        <end position="230"/>
    </location>
</feature>
<name>A0A1A2Z8Z3_9MYCO</name>
<comment type="similarity">
    <text evidence="3">Belongs to the methyltransferase superfamily. Arsenite methyltransferase family.</text>
</comment>
<dbReference type="NCBIfam" id="NF008823">
    <property type="entry name" value="PRK11873.1"/>
    <property type="match status" value="1"/>
</dbReference>
<dbReference type="AlphaFoldDB" id="A0A1A2Z8Z3"/>
<dbReference type="InterPro" id="IPR029063">
    <property type="entry name" value="SAM-dependent_MTases_sf"/>
</dbReference>
<evidence type="ECO:0000256" key="6">
    <source>
        <dbReference type="ARBA" id="ARBA00047941"/>
    </source>
</evidence>
<dbReference type="RefSeq" id="WP_065014448.1">
    <property type="nucleotide sequence ID" value="NZ_LZKJ01000095.1"/>
</dbReference>
<evidence type="ECO:0000256" key="3">
    <source>
        <dbReference type="ARBA" id="ARBA00034487"/>
    </source>
</evidence>
<dbReference type="CDD" id="cd02440">
    <property type="entry name" value="AdoMet_MTases"/>
    <property type="match status" value="1"/>
</dbReference>
<comment type="caution">
    <text evidence="10">The sequence shown here is derived from an EMBL/GenBank/DDBJ whole genome shotgun (WGS) entry which is preliminary data.</text>
</comment>
<gene>
    <name evidence="10" type="ORF">A5707_20580</name>
</gene>
<dbReference type="PANTHER" id="PTHR43675:SF8">
    <property type="entry name" value="ARSENITE METHYLTRANSFERASE"/>
    <property type="match status" value="1"/>
</dbReference>
<evidence type="ECO:0000256" key="5">
    <source>
        <dbReference type="ARBA" id="ARBA00034545"/>
    </source>
</evidence>
<protein>
    <recommendedName>
        <fullName evidence="5">Arsenite methyltransferase</fullName>
        <ecNumber evidence="4">2.1.1.137</ecNumber>
    </recommendedName>
</protein>
<keyword evidence="10" id="KW-0489">Methyltransferase</keyword>